<evidence type="ECO:0008006" key="3">
    <source>
        <dbReference type="Google" id="ProtNLM"/>
    </source>
</evidence>
<sequence>MSSAQCRIVVYTFFQIGSNGGHRKFIRIKNLTSLLGKLNFLKTQFQDGVLHSLKLEASLRKAIIKGWHSYTQVQPSAISDVEWWKSKIKLNKGRSILAPSSTSATVTTDASREDWGAVLQTNINKSIAWGVWPSQTFLYSSNQTESRAILCAICHFEGTFKKEEINSIQILSDNSVAV</sequence>
<proteinExistence type="predicted"/>
<accession>A0A5J4QVV0</accession>
<dbReference type="Proteomes" id="UP000324800">
    <property type="component" value="Unassembled WGS sequence"/>
</dbReference>
<comment type="caution">
    <text evidence="1">The sequence shown here is derived from an EMBL/GenBank/DDBJ whole genome shotgun (WGS) entry which is preliminary data.</text>
</comment>
<reference evidence="1 2" key="1">
    <citation type="submission" date="2019-03" db="EMBL/GenBank/DDBJ databases">
        <title>Single cell metagenomics reveals metabolic interactions within the superorganism composed of flagellate Streblomastix strix and complex community of Bacteroidetes bacteria on its surface.</title>
        <authorList>
            <person name="Treitli S.C."/>
            <person name="Kolisko M."/>
            <person name="Husnik F."/>
            <person name="Keeling P."/>
            <person name="Hampl V."/>
        </authorList>
    </citation>
    <scope>NUCLEOTIDE SEQUENCE [LARGE SCALE GENOMIC DNA]</scope>
    <source>
        <strain evidence="1">ST1C</strain>
    </source>
</reference>
<dbReference type="EMBL" id="SNRW01044223">
    <property type="protein sequence ID" value="KAA6325040.1"/>
    <property type="molecule type" value="Genomic_DNA"/>
</dbReference>
<organism evidence="1 2">
    <name type="scientific">Streblomastix strix</name>
    <dbReference type="NCBI Taxonomy" id="222440"/>
    <lineage>
        <taxon>Eukaryota</taxon>
        <taxon>Metamonada</taxon>
        <taxon>Preaxostyla</taxon>
        <taxon>Oxymonadida</taxon>
        <taxon>Streblomastigidae</taxon>
        <taxon>Streblomastix</taxon>
    </lineage>
</organism>
<gene>
    <name evidence="1" type="ORF">EZS28_054117</name>
</gene>
<dbReference type="AlphaFoldDB" id="A0A5J4QVV0"/>
<protein>
    <recommendedName>
        <fullName evidence="3">RNase H type-1 domain-containing protein</fullName>
    </recommendedName>
</protein>
<dbReference type="SUPFAM" id="SSF56672">
    <property type="entry name" value="DNA/RNA polymerases"/>
    <property type="match status" value="1"/>
</dbReference>
<dbReference type="InterPro" id="IPR043502">
    <property type="entry name" value="DNA/RNA_pol_sf"/>
</dbReference>
<evidence type="ECO:0000313" key="1">
    <source>
        <dbReference type="EMBL" id="KAA6325040.1"/>
    </source>
</evidence>
<name>A0A5J4QVV0_9EUKA</name>
<evidence type="ECO:0000313" key="2">
    <source>
        <dbReference type="Proteomes" id="UP000324800"/>
    </source>
</evidence>